<protein>
    <submittedName>
        <fullName evidence="3">Uncharacterized protein</fullName>
    </submittedName>
</protein>
<dbReference type="AlphaFoldDB" id="V5AYN5"/>
<evidence type="ECO:0000313" key="3">
    <source>
        <dbReference type="EMBL" id="ESS65985.1"/>
    </source>
</evidence>
<feature type="compositionally biased region" description="Basic and acidic residues" evidence="2">
    <location>
        <begin position="28"/>
        <end position="37"/>
    </location>
</feature>
<evidence type="ECO:0000256" key="1">
    <source>
        <dbReference type="SAM" id="Coils"/>
    </source>
</evidence>
<gene>
    <name evidence="3" type="ORF">TCDM_05449</name>
</gene>
<accession>V5AYN5</accession>
<proteinExistence type="predicted"/>
<sequence length="294" mass="31880">MMERALTARWHQLGDGSASLANVTDTPATKDDKRDNQQLHSPTFVSLPKDAGGGGARLIHEDPDNILLHYFEGRLEDLPKFKLFSVDATRGVGSNECLPQPFRHVPGTHRSSCGDLANVSSDVVLVAADDAAAVSMDTEGLLKHLREEQKRREESEAALRESHQKIAALEKATDHISGLALDLEYVLEEQLAGMWRFLRNTTQGCVDVMMQKSLLFSDEMAALMCQAQRQAYGVNGMFPPTHAGRAVEASRDLPSPAPVTSPSGAIAESNFEHLRSCANSPASCAARIGPTHAL</sequence>
<feature type="region of interest" description="Disordered" evidence="2">
    <location>
        <begin position="17"/>
        <end position="47"/>
    </location>
</feature>
<dbReference type="VEuPathDB" id="TriTrypDB:TCDM_05449"/>
<evidence type="ECO:0000256" key="2">
    <source>
        <dbReference type="SAM" id="MobiDB-lite"/>
    </source>
</evidence>
<organism evidence="3 4">
    <name type="scientific">Trypanosoma cruzi Dm28c</name>
    <dbReference type="NCBI Taxonomy" id="1416333"/>
    <lineage>
        <taxon>Eukaryota</taxon>
        <taxon>Discoba</taxon>
        <taxon>Euglenozoa</taxon>
        <taxon>Kinetoplastea</taxon>
        <taxon>Metakinetoplastina</taxon>
        <taxon>Trypanosomatida</taxon>
        <taxon>Trypanosomatidae</taxon>
        <taxon>Trypanosoma</taxon>
        <taxon>Schizotrypanum</taxon>
    </lineage>
</organism>
<reference evidence="3 4" key="1">
    <citation type="journal article" date="2014" name="Genome Announc.">
        <title>Trypanosoma cruzi Clone Dm28c Draft Genome Sequence.</title>
        <authorList>
            <person name="Grisard E.C."/>
            <person name="Teixeira S.M."/>
            <person name="de Almeida L.G."/>
            <person name="Stoco P.H."/>
            <person name="Gerber A.L."/>
            <person name="Talavera-Lopez C."/>
            <person name="Lima O.C."/>
            <person name="Andersson B."/>
            <person name="de Vasconcelos A.T."/>
        </authorList>
    </citation>
    <scope>NUCLEOTIDE SEQUENCE [LARGE SCALE GENOMIC DNA]</scope>
    <source>
        <strain evidence="3 4">Dm28c</strain>
    </source>
</reference>
<evidence type="ECO:0000313" key="4">
    <source>
        <dbReference type="Proteomes" id="UP000017861"/>
    </source>
</evidence>
<keyword evidence="1" id="KW-0175">Coiled coil</keyword>
<comment type="caution">
    <text evidence="3">The sequence shown here is derived from an EMBL/GenBank/DDBJ whole genome shotgun (WGS) entry which is preliminary data.</text>
</comment>
<dbReference type="Proteomes" id="UP000017861">
    <property type="component" value="Unassembled WGS sequence"/>
</dbReference>
<feature type="coiled-coil region" evidence="1">
    <location>
        <begin position="145"/>
        <end position="172"/>
    </location>
</feature>
<name>V5AYN5_TRYCR</name>
<dbReference type="EMBL" id="AYLP01000053">
    <property type="protein sequence ID" value="ESS65985.1"/>
    <property type="molecule type" value="Genomic_DNA"/>
</dbReference>